<dbReference type="Proteomes" id="UP000232722">
    <property type="component" value="Unassembled WGS sequence"/>
</dbReference>
<protein>
    <recommendedName>
        <fullName evidence="1">TLDc domain-containing protein</fullName>
    </recommendedName>
</protein>
<organism evidence="2 3">
    <name type="scientific">Rhizophagus irregularis</name>
    <dbReference type="NCBI Taxonomy" id="588596"/>
    <lineage>
        <taxon>Eukaryota</taxon>
        <taxon>Fungi</taxon>
        <taxon>Fungi incertae sedis</taxon>
        <taxon>Mucoromycota</taxon>
        <taxon>Glomeromycotina</taxon>
        <taxon>Glomeromycetes</taxon>
        <taxon>Glomerales</taxon>
        <taxon>Glomeraceae</taxon>
        <taxon>Rhizophagus</taxon>
    </lineage>
</organism>
<dbReference type="PROSITE" id="PS51886">
    <property type="entry name" value="TLDC"/>
    <property type="match status" value="1"/>
</dbReference>
<reference evidence="2 3" key="2">
    <citation type="submission" date="2017-09" db="EMBL/GenBank/DDBJ databases">
        <title>Extensive intraspecific genome diversity in a model arbuscular mycorrhizal fungus.</title>
        <authorList>
            <person name="Chen E.C."/>
            <person name="Morin E."/>
            <person name="Beaudet D."/>
            <person name="Noel J."/>
            <person name="Ndikumana S."/>
            <person name="Charron P."/>
            <person name="St-Onge C."/>
            <person name="Giorgi J."/>
            <person name="Grigoriev I.V."/>
            <person name="Roux C."/>
            <person name="Martin F.M."/>
            <person name="Corradi N."/>
        </authorList>
    </citation>
    <scope>NUCLEOTIDE SEQUENCE [LARGE SCALE GENOMIC DNA]</scope>
    <source>
        <strain evidence="2 3">A5</strain>
    </source>
</reference>
<dbReference type="InterPro" id="IPR006571">
    <property type="entry name" value="TLDc_dom"/>
</dbReference>
<dbReference type="EMBL" id="LLXJ01000853">
    <property type="protein sequence ID" value="PKC05643.1"/>
    <property type="molecule type" value="Genomic_DNA"/>
</dbReference>
<evidence type="ECO:0000313" key="2">
    <source>
        <dbReference type="EMBL" id="PKC05643.1"/>
    </source>
</evidence>
<dbReference type="AlphaFoldDB" id="A0A2N0PFN9"/>
<dbReference type="Pfam" id="PF07534">
    <property type="entry name" value="TLD"/>
    <property type="match status" value="1"/>
</dbReference>
<sequence length="159" mass="18295">MYTRTINDPVYKFDLIYRGSRDGINNETFKDYCNGRVASLVLIKVQNSNKIFGGYSSIGFNSIGDGYFVEFGYLWYSSSDNFIFSFEHGEDTQNMKISRVIDYSKSIIINRAGFNFGWGSLCMTNQTLHLNNSDNAYENNLHTNRTYLIEEIETFTVSP</sequence>
<evidence type="ECO:0000313" key="3">
    <source>
        <dbReference type="Proteomes" id="UP000232722"/>
    </source>
</evidence>
<proteinExistence type="predicted"/>
<feature type="domain" description="TLDc" evidence="1">
    <location>
        <begin position="1"/>
        <end position="158"/>
    </location>
</feature>
<gene>
    <name evidence="2" type="ORF">RhiirA5_400828</name>
</gene>
<evidence type="ECO:0000259" key="1">
    <source>
        <dbReference type="PROSITE" id="PS51886"/>
    </source>
</evidence>
<accession>A0A2N0PFN9</accession>
<comment type="caution">
    <text evidence="2">The sequence shown here is derived from an EMBL/GenBank/DDBJ whole genome shotgun (WGS) entry which is preliminary data.</text>
</comment>
<dbReference type="VEuPathDB" id="FungiDB:RhiirFUN_000688"/>
<dbReference type="VEuPathDB" id="FungiDB:RhiirA1_512525"/>
<name>A0A2N0PFN9_9GLOM</name>
<reference evidence="2 3" key="1">
    <citation type="submission" date="2016-04" db="EMBL/GenBank/DDBJ databases">
        <title>Genome analyses suggest a sexual origin of heterokaryosis in a supposedly ancient asexual fungus.</title>
        <authorList>
            <person name="Ropars J."/>
            <person name="Sedzielewska K."/>
            <person name="Noel J."/>
            <person name="Charron P."/>
            <person name="Farinelli L."/>
            <person name="Marton T."/>
            <person name="Kruger M."/>
            <person name="Pelin A."/>
            <person name="Brachmann A."/>
            <person name="Corradi N."/>
        </authorList>
    </citation>
    <scope>NUCLEOTIDE SEQUENCE [LARGE SCALE GENOMIC DNA]</scope>
    <source>
        <strain evidence="2 3">A5</strain>
    </source>
</reference>